<dbReference type="InterPro" id="IPR005829">
    <property type="entry name" value="Sugar_transporter_CS"/>
</dbReference>
<feature type="transmembrane region" description="Helical" evidence="6">
    <location>
        <begin position="12"/>
        <end position="38"/>
    </location>
</feature>
<gene>
    <name evidence="8" type="ORF">UFOPK2658_01324</name>
    <name evidence="9" type="ORF">UFOPK4134_00943</name>
</gene>
<feature type="domain" description="Major facilitator superfamily (MFS) profile" evidence="7">
    <location>
        <begin position="13"/>
        <end position="427"/>
    </location>
</feature>
<dbReference type="InterPro" id="IPR020846">
    <property type="entry name" value="MFS_dom"/>
</dbReference>
<dbReference type="Gene3D" id="1.20.1250.20">
    <property type="entry name" value="MFS general substrate transporter like domains"/>
    <property type="match status" value="1"/>
</dbReference>
<feature type="transmembrane region" description="Helical" evidence="6">
    <location>
        <begin position="151"/>
        <end position="169"/>
    </location>
</feature>
<evidence type="ECO:0000256" key="5">
    <source>
        <dbReference type="ARBA" id="ARBA00023136"/>
    </source>
</evidence>
<dbReference type="GO" id="GO:0022857">
    <property type="term" value="F:transmembrane transporter activity"/>
    <property type="evidence" value="ECO:0007669"/>
    <property type="project" value="InterPro"/>
</dbReference>
<feature type="transmembrane region" description="Helical" evidence="6">
    <location>
        <begin position="375"/>
        <end position="395"/>
    </location>
</feature>
<feature type="transmembrane region" description="Helical" evidence="6">
    <location>
        <begin position="247"/>
        <end position="270"/>
    </location>
</feature>
<evidence type="ECO:0000313" key="9">
    <source>
        <dbReference type="EMBL" id="CAB5030674.1"/>
    </source>
</evidence>
<evidence type="ECO:0000259" key="7">
    <source>
        <dbReference type="PROSITE" id="PS50850"/>
    </source>
</evidence>
<evidence type="ECO:0000256" key="6">
    <source>
        <dbReference type="SAM" id="Phobius"/>
    </source>
</evidence>
<dbReference type="GO" id="GO:0016020">
    <property type="term" value="C:membrane"/>
    <property type="evidence" value="ECO:0007669"/>
    <property type="project" value="UniProtKB-SubCell"/>
</dbReference>
<dbReference type="AlphaFoldDB" id="A0A6J6RQH9"/>
<feature type="transmembrane region" description="Helical" evidence="6">
    <location>
        <begin position="282"/>
        <end position="300"/>
    </location>
</feature>
<dbReference type="SUPFAM" id="SSF103473">
    <property type="entry name" value="MFS general substrate transporter"/>
    <property type="match status" value="1"/>
</dbReference>
<feature type="transmembrane region" description="Helical" evidence="6">
    <location>
        <begin position="312"/>
        <end position="330"/>
    </location>
</feature>
<comment type="subcellular location">
    <subcellularLocation>
        <location evidence="1">Membrane</location>
        <topology evidence="1">Multi-pass membrane protein</topology>
    </subcellularLocation>
</comment>
<feature type="transmembrane region" description="Helical" evidence="6">
    <location>
        <begin position="401"/>
        <end position="422"/>
    </location>
</feature>
<dbReference type="PANTHER" id="PTHR23504:SF15">
    <property type="entry name" value="MAJOR FACILITATOR SUPERFAMILY (MFS) PROFILE DOMAIN-CONTAINING PROTEIN"/>
    <property type="match status" value="1"/>
</dbReference>
<reference evidence="8" key="1">
    <citation type="submission" date="2020-05" db="EMBL/GenBank/DDBJ databases">
        <authorList>
            <person name="Chiriac C."/>
            <person name="Salcher M."/>
            <person name="Ghai R."/>
            <person name="Kavagutti S V."/>
        </authorList>
    </citation>
    <scope>NUCLEOTIDE SEQUENCE</scope>
</reference>
<dbReference type="PROSITE" id="PS00216">
    <property type="entry name" value="SUGAR_TRANSPORT_1"/>
    <property type="match status" value="1"/>
</dbReference>
<dbReference type="EMBL" id="CAEZYH010000064">
    <property type="protein sequence ID" value="CAB4724843.1"/>
    <property type="molecule type" value="Genomic_DNA"/>
</dbReference>
<feature type="transmembrane region" description="Helical" evidence="6">
    <location>
        <begin position="91"/>
        <end position="113"/>
    </location>
</feature>
<dbReference type="InterPro" id="IPR036259">
    <property type="entry name" value="MFS_trans_sf"/>
</dbReference>
<dbReference type="PROSITE" id="PS50850">
    <property type="entry name" value="MFS"/>
    <property type="match status" value="1"/>
</dbReference>
<keyword evidence="4 6" id="KW-1133">Transmembrane helix</keyword>
<dbReference type="Pfam" id="PF07690">
    <property type="entry name" value="MFS_1"/>
    <property type="match status" value="1"/>
</dbReference>
<name>A0A6J6RQH9_9ZZZZ</name>
<feature type="transmembrane region" description="Helical" evidence="6">
    <location>
        <begin position="189"/>
        <end position="214"/>
    </location>
</feature>
<keyword evidence="2" id="KW-0813">Transport</keyword>
<evidence type="ECO:0000256" key="4">
    <source>
        <dbReference type="ARBA" id="ARBA00022989"/>
    </source>
</evidence>
<proteinExistence type="predicted"/>
<protein>
    <submittedName>
        <fullName evidence="8">Unannotated protein</fullName>
    </submittedName>
</protein>
<feature type="transmembrane region" description="Helical" evidence="6">
    <location>
        <begin position="58"/>
        <end position="79"/>
    </location>
</feature>
<feature type="transmembrane region" description="Helical" evidence="6">
    <location>
        <begin position="336"/>
        <end position="354"/>
    </location>
</feature>
<evidence type="ECO:0000256" key="2">
    <source>
        <dbReference type="ARBA" id="ARBA00022448"/>
    </source>
</evidence>
<evidence type="ECO:0000313" key="8">
    <source>
        <dbReference type="EMBL" id="CAB4724843.1"/>
    </source>
</evidence>
<evidence type="ECO:0000256" key="3">
    <source>
        <dbReference type="ARBA" id="ARBA00022692"/>
    </source>
</evidence>
<keyword evidence="5 6" id="KW-0472">Membrane</keyword>
<accession>A0A6J6RQH9</accession>
<dbReference type="EMBL" id="CAFBPS010000064">
    <property type="protein sequence ID" value="CAB5030674.1"/>
    <property type="molecule type" value="Genomic_DNA"/>
</dbReference>
<organism evidence="8">
    <name type="scientific">freshwater metagenome</name>
    <dbReference type="NCBI Taxonomy" id="449393"/>
    <lineage>
        <taxon>unclassified sequences</taxon>
        <taxon>metagenomes</taxon>
        <taxon>ecological metagenomes</taxon>
    </lineage>
</organism>
<sequence length="440" mass="47339">MNSSIETKPARNPMLAIFTTVFIDMLGFGILIPVYPLLISPGSPFRVTPEGWSFTQGLIMLGWLQGIFPLFIFLAAPILGQMSDRYGRRPVLAFSIFGTAIGYAIFAIGISTANIPLLFIGRALDGITGGNQAVAQAAIGDVSTNENRAKNFGMIGAAFGLGFILGPYIGGRLSGPNKSFYGLFHTPDWFSATTPFWFATILSLCNCGLILALFPETLKQKVHNGRLHFGKAVSNVIDGFKSDRLRVVLGSAFFFNAGFTFFTTFFGVYLRNNFGFDEGKTGDYFAIVGLFIAFSQAVLVARIAKTLADWKVLRFSLFGTSLVMFIYFISPTDTTLWLYMTIPVFTFFNGLSMANMGSLVSRSAEMGRQGEAMGIYSSVQSLAQVPASVLVGYIATSITSATPLVVSGSCIAAGGLLFLLAFKPKYVSSTPAAPGSAPVH</sequence>
<dbReference type="PANTHER" id="PTHR23504">
    <property type="entry name" value="MAJOR FACILITATOR SUPERFAMILY DOMAIN-CONTAINING PROTEIN 10"/>
    <property type="match status" value="1"/>
</dbReference>
<dbReference type="InterPro" id="IPR011701">
    <property type="entry name" value="MFS"/>
</dbReference>
<evidence type="ECO:0000256" key="1">
    <source>
        <dbReference type="ARBA" id="ARBA00004141"/>
    </source>
</evidence>
<keyword evidence="3 6" id="KW-0812">Transmembrane</keyword>